<protein>
    <submittedName>
        <fullName evidence="1">Uncharacterized protein</fullName>
    </submittedName>
</protein>
<comment type="caution">
    <text evidence="1">The sequence shown here is derived from an EMBL/GenBank/DDBJ whole genome shotgun (WGS) entry which is preliminary data.</text>
</comment>
<proteinExistence type="predicted"/>
<dbReference type="Pfam" id="PF20339">
    <property type="entry name" value="DUF6634"/>
    <property type="match status" value="1"/>
</dbReference>
<dbReference type="InterPro" id="IPR046574">
    <property type="entry name" value="DUF6634"/>
</dbReference>
<dbReference type="AlphaFoldDB" id="A0A2W5K0H4"/>
<dbReference type="EMBL" id="QFPN01000017">
    <property type="protein sequence ID" value="PZQ10251.1"/>
    <property type="molecule type" value="Genomic_DNA"/>
</dbReference>
<organism evidence="1 2">
    <name type="scientific">Ancylobacter novellus</name>
    <name type="common">Thiobacillus novellus</name>
    <dbReference type="NCBI Taxonomy" id="921"/>
    <lineage>
        <taxon>Bacteria</taxon>
        <taxon>Pseudomonadati</taxon>
        <taxon>Pseudomonadota</taxon>
        <taxon>Alphaproteobacteria</taxon>
        <taxon>Hyphomicrobiales</taxon>
        <taxon>Xanthobacteraceae</taxon>
        <taxon>Ancylobacter</taxon>
    </lineage>
</organism>
<evidence type="ECO:0000313" key="1">
    <source>
        <dbReference type="EMBL" id="PZQ10251.1"/>
    </source>
</evidence>
<evidence type="ECO:0000313" key="2">
    <source>
        <dbReference type="Proteomes" id="UP000249577"/>
    </source>
</evidence>
<sequence length="119" mass="13273">MLIIRPDGRIAPAFRLDDDIGRLERLLVDLKAARDGHRAGPAELDGAPLIDGWRVAMRDTPCLVGRVTDHPNPDVGRGRLGLSVTSDLWIIDQERAAARTLSRWYRLGAELQRERGDVL</sequence>
<dbReference type="Proteomes" id="UP000249577">
    <property type="component" value="Unassembled WGS sequence"/>
</dbReference>
<reference evidence="1 2" key="1">
    <citation type="submission" date="2017-08" db="EMBL/GenBank/DDBJ databases">
        <title>Infants hospitalized years apart are colonized by the same room-sourced microbial strains.</title>
        <authorList>
            <person name="Brooks B."/>
            <person name="Olm M.R."/>
            <person name="Firek B.A."/>
            <person name="Baker R."/>
            <person name="Thomas B.C."/>
            <person name="Morowitz M.J."/>
            <person name="Banfield J.F."/>
        </authorList>
    </citation>
    <scope>NUCLEOTIDE SEQUENCE [LARGE SCALE GENOMIC DNA]</scope>
    <source>
        <strain evidence="1">S2_005_003_R2_43</strain>
    </source>
</reference>
<accession>A0A2W5K0H4</accession>
<name>A0A2W5K0H4_ANCNO</name>
<gene>
    <name evidence="1" type="ORF">DI565_20055</name>
</gene>